<dbReference type="InterPro" id="IPR013783">
    <property type="entry name" value="Ig-like_fold"/>
</dbReference>
<dbReference type="EMBL" id="CASHTH010000525">
    <property type="protein sequence ID" value="CAI8003612.1"/>
    <property type="molecule type" value="Genomic_DNA"/>
</dbReference>
<dbReference type="Pfam" id="PF00041">
    <property type="entry name" value="fn3"/>
    <property type="match status" value="1"/>
</dbReference>
<evidence type="ECO:0000313" key="4">
    <source>
        <dbReference type="EMBL" id="CAI8003612.1"/>
    </source>
</evidence>
<dbReference type="Gene3D" id="2.60.40.10">
    <property type="entry name" value="Immunoglobulins"/>
    <property type="match status" value="2"/>
</dbReference>
<dbReference type="InterPro" id="IPR036179">
    <property type="entry name" value="Ig-like_dom_sf"/>
</dbReference>
<reference evidence="4" key="1">
    <citation type="submission" date="2023-03" db="EMBL/GenBank/DDBJ databases">
        <authorList>
            <person name="Steffen K."/>
            <person name="Cardenas P."/>
        </authorList>
    </citation>
    <scope>NUCLEOTIDE SEQUENCE</scope>
</reference>
<sequence>MMSVWVLLLSLLWSLVEVHSQQTFPYISFNGTTLANHSYMDLSLVGNDVTGSSDSVQCHTDLTTCCSKAQGSHRGDWYFPNGPRLLFSEDGYSIYENRTAQIIDLRRRNNPTSPVGIYRCDIPTNAVHDGTDFSVRDAPVYVGLYTASGGDVEISGYTILFEISDLSGPSPRFTLACISTGGPATTVTWTRDSTTITQGTQTVLNDPVTAQYTHTLTVTGTVEGRYGCNVSNNKPSSDLAQLLVSFTSLDVQVSQNGLNSVLVTWIPSGIRYVIGYTIYYQQKGEQSVSSEEFGNVTRATISDLITGSTYNISVSANTALGFIIISNVAPDITIGMAYIFGSKIFLYN</sequence>
<feature type="domain" description="Ig-like" evidence="2">
    <location>
        <begin position="168"/>
        <end position="245"/>
    </location>
</feature>
<evidence type="ECO:0000259" key="3">
    <source>
        <dbReference type="PROSITE" id="PS50853"/>
    </source>
</evidence>
<dbReference type="InterPro" id="IPR007110">
    <property type="entry name" value="Ig-like_dom"/>
</dbReference>
<keyword evidence="5" id="KW-1185">Reference proteome</keyword>
<evidence type="ECO:0000313" key="5">
    <source>
        <dbReference type="Proteomes" id="UP001174909"/>
    </source>
</evidence>
<dbReference type="PROSITE" id="PS50853">
    <property type="entry name" value="FN3"/>
    <property type="match status" value="1"/>
</dbReference>
<keyword evidence="1" id="KW-0732">Signal</keyword>
<feature type="signal peptide" evidence="1">
    <location>
        <begin position="1"/>
        <end position="20"/>
    </location>
</feature>
<gene>
    <name evidence="4" type="ORF">GBAR_LOCUS3694</name>
</gene>
<dbReference type="CDD" id="cd00096">
    <property type="entry name" value="Ig"/>
    <property type="match status" value="1"/>
</dbReference>
<comment type="caution">
    <text evidence="4">The sequence shown here is derived from an EMBL/GenBank/DDBJ whole genome shotgun (WGS) entry which is preliminary data.</text>
</comment>
<protein>
    <submittedName>
        <fullName evidence="4">Uncharacterized protein</fullName>
    </submittedName>
</protein>
<evidence type="ECO:0000256" key="1">
    <source>
        <dbReference type="SAM" id="SignalP"/>
    </source>
</evidence>
<organism evidence="4 5">
    <name type="scientific">Geodia barretti</name>
    <name type="common">Barrett's horny sponge</name>
    <dbReference type="NCBI Taxonomy" id="519541"/>
    <lineage>
        <taxon>Eukaryota</taxon>
        <taxon>Metazoa</taxon>
        <taxon>Porifera</taxon>
        <taxon>Demospongiae</taxon>
        <taxon>Heteroscleromorpha</taxon>
        <taxon>Tetractinellida</taxon>
        <taxon>Astrophorina</taxon>
        <taxon>Geodiidae</taxon>
        <taxon>Geodia</taxon>
    </lineage>
</organism>
<dbReference type="Proteomes" id="UP001174909">
    <property type="component" value="Unassembled WGS sequence"/>
</dbReference>
<feature type="chain" id="PRO_5041271956" evidence="1">
    <location>
        <begin position="21"/>
        <end position="348"/>
    </location>
</feature>
<accession>A0AA35R462</accession>
<dbReference type="SUPFAM" id="SSF49265">
    <property type="entry name" value="Fibronectin type III"/>
    <property type="match status" value="1"/>
</dbReference>
<dbReference type="SMART" id="SM00060">
    <property type="entry name" value="FN3"/>
    <property type="match status" value="1"/>
</dbReference>
<dbReference type="AlphaFoldDB" id="A0AA35R462"/>
<name>A0AA35R462_GEOBA</name>
<dbReference type="InterPro" id="IPR036116">
    <property type="entry name" value="FN3_sf"/>
</dbReference>
<dbReference type="InterPro" id="IPR003961">
    <property type="entry name" value="FN3_dom"/>
</dbReference>
<feature type="domain" description="Fibronectin type-III" evidence="3">
    <location>
        <begin position="247"/>
        <end position="337"/>
    </location>
</feature>
<dbReference type="PROSITE" id="PS50835">
    <property type="entry name" value="IG_LIKE"/>
    <property type="match status" value="1"/>
</dbReference>
<evidence type="ECO:0000259" key="2">
    <source>
        <dbReference type="PROSITE" id="PS50835"/>
    </source>
</evidence>
<dbReference type="SUPFAM" id="SSF48726">
    <property type="entry name" value="Immunoglobulin"/>
    <property type="match status" value="1"/>
</dbReference>
<dbReference type="CDD" id="cd00063">
    <property type="entry name" value="FN3"/>
    <property type="match status" value="1"/>
</dbReference>
<proteinExistence type="predicted"/>